<feature type="coiled-coil region" evidence="1">
    <location>
        <begin position="285"/>
        <end position="355"/>
    </location>
</feature>
<accession>A0A1B9IUJ4</accession>
<dbReference type="Proteomes" id="UP000092583">
    <property type="component" value="Unassembled WGS sequence"/>
</dbReference>
<feature type="region of interest" description="Disordered" evidence="2">
    <location>
        <begin position="203"/>
        <end position="266"/>
    </location>
</feature>
<dbReference type="AlphaFoldDB" id="A0A1B9IUJ4"/>
<reference evidence="3 4" key="1">
    <citation type="submission" date="2013-07" db="EMBL/GenBank/DDBJ databases">
        <title>The Genome Sequence of Kwoniella mangroviensis CBS10435.</title>
        <authorList>
            <consortium name="The Broad Institute Genome Sequencing Platform"/>
            <person name="Cuomo C."/>
            <person name="Litvintseva A."/>
            <person name="Chen Y."/>
            <person name="Heitman J."/>
            <person name="Sun S."/>
            <person name="Springer D."/>
            <person name="Dromer F."/>
            <person name="Young S.K."/>
            <person name="Zeng Q."/>
            <person name="Gargeya S."/>
            <person name="Fitzgerald M."/>
            <person name="Abouelleil A."/>
            <person name="Alvarado L."/>
            <person name="Berlin A.M."/>
            <person name="Chapman S.B."/>
            <person name="Dewar J."/>
            <person name="Goldberg J."/>
            <person name="Griggs A."/>
            <person name="Gujja S."/>
            <person name="Hansen M."/>
            <person name="Howarth C."/>
            <person name="Imamovic A."/>
            <person name="Larimer J."/>
            <person name="McCowan C."/>
            <person name="Murphy C."/>
            <person name="Pearson M."/>
            <person name="Priest M."/>
            <person name="Roberts A."/>
            <person name="Saif S."/>
            <person name="Shea T."/>
            <person name="Sykes S."/>
            <person name="Wortman J."/>
            <person name="Nusbaum C."/>
            <person name="Birren B."/>
        </authorList>
    </citation>
    <scope>NUCLEOTIDE SEQUENCE [LARGE SCALE GENOMIC DNA]</scope>
    <source>
        <strain evidence="3 4">CBS 10435</strain>
    </source>
</reference>
<evidence type="ECO:0000256" key="1">
    <source>
        <dbReference type="SAM" id="Coils"/>
    </source>
</evidence>
<keyword evidence="1" id="KW-0175">Coiled coil</keyword>
<keyword evidence="4" id="KW-1185">Reference proteome</keyword>
<feature type="region of interest" description="Disordered" evidence="2">
    <location>
        <begin position="1"/>
        <end position="56"/>
    </location>
</feature>
<reference evidence="4" key="2">
    <citation type="submission" date="2013-12" db="EMBL/GenBank/DDBJ databases">
        <title>Evolution of pathogenesis and genome organization in the Tremellales.</title>
        <authorList>
            <person name="Cuomo C."/>
            <person name="Litvintseva A."/>
            <person name="Heitman J."/>
            <person name="Chen Y."/>
            <person name="Sun S."/>
            <person name="Springer D."/>
            <person name="Dromer F."/>
            <person name="Young S."/>
            <person name="Zeng Q."/>
            <person name="Chapman S."/>
            <person name="Gujja S."/>
            <person name="Saif S."/>
            <person name="Birren B."/>
        </authorList>
    </citation>
    <scope>NUCLEOTIDE SEQUENCE [LARGE SCALE GENOMIC DNA]</scope>
    <source>
        <strain evidence="4">CBS 10435</strain>
    </source>
</reference>
<gene>
    <name evidence="3" type="ORF">L486_03713</name>
</gene>
<name>A0A1B9IUJ4_9TREE</name>
<evidence type="ECO:0000313" key="3">
    <source>
        <dbReference type="EMBL" id="OCF59211.1"/>
    </source>
</evidence>
<feature type="region of interest" description="Disordered" evidence="2">
    <location>
        <begin position="92"/>
        <end position="130"/>
    </location>
</feature>
<evidence type="ECO:0000256" key="2">
    <source>
        <dbReference type="SAM" id="MobiDB-lite"/>
    </source>
</evidence>
<protein>
    <submittedName>
        <fullName evidence="3">Uncharacterized protein</fullName>
    </submittedName>
</protein>
<organism evidence="3 4">
    <name type="scientific">Kwoniella mangroviensis CBS 10435</name>
    <dbReference type="NCBI Taxonomy" id="1331196"/>
    <lineage>
        <taxon>Eukaryota</taxon>
        <taxon>Fungi</taxon>
        <taxon>Dikarya</taxon>
        <taxon>Basidiomycota</taxon>
        <taxon>Agaricomycotina</taxon>
        <taxon>Tremellomycetes</taxon>
        <taxon>Tremellales</taxon>
        <taxon>Cryptococcaceae</taxon>
        <taxon>Kwoniella</taxon>
    </lineage>
</organism>
<feature type="compositionally biased region" description="Polar residues" evidence="2">
    <location>
        <begin position="249"/>
        <end position="258"/>
    </location>
</feature>
<feature type="compositionally biased region" description="Polar residues" evidence="2">
    <location>
        <begin position="102"/>
        <end position="130"/>
    </location>
</feature>
<proteinExistence type="predicted"/>
<dbReference type="EMBL" id="KI669461">
    <property type="protein sequence ID" value="OCF59211.1"/>
    <property type="molecule type" value="Genomic_DNA"/>
</dbReference>
<evidence type="ECO:0000313" key="4">
    <source>
        <dbReference type="Proteomes" id="UP000092583"/>
    </source>
</evidence>
<sequence length="620" mass="70173">MTKRRATNYPLARVREQYYPDPTSTSFVQVNEEDGKDNLTLRSPYKKPRRPDSLDSGLAFYDRSVISPTSTDTHDLQGRSIQLPFSPHLHALSESSRDDQPTENASRPQPSSPIFRTHGSRSVSPLSLWSPRSGNRINIDMENSNEHEVYKAGCTNPVLKPDSEKGLAGIFPSSSPSEQIPACPPFTMSSSIRQGSVNGIEDPFNSRPLHMTMPDSKSRYNRFGTRTGSGGNATTRQTEYGKSPIPHHATSSNTSLQSDHSRTRGDQSTFISEAGNLTLDNDAYIESLQKELNIAQQTVIDLKQSHAHQMEKKDQETQLRAQIYHESILKKDNEIVELKIKLRQLERQLSNLTGGDQISATLATDQGTAPRSMGGVSNRFATLTRRVKVTPLNNASGRVSGPQQTSQRLTEFCEPTRVSDALPRHPTPRIDNEQDIEAGLRLHLEDVGESEEEEVEWALCNMEDIDDIVSAYQEDLEYLQIRKAFGDQCREKDDCIGEWSEEGLIDDNEIEVILAWAKEEEEEDLPIEMVEWLTEEEDQFNGRVEMYQDEFQNPFADHWKGYFGLVADPEALRDAMEREEGEMVLFEGHWIRYTTGPESDGGMVWEDDREFGVIDDGYYW</sequence>